<dbReference type="RefSeq" id="WP_337918332.1">
    <property type="nucleotide sequence ID" value="NZ_BAABJL010000176.1"/>
</dbReference>
<keyword evidence="3" id="KW-0865">Zymogen</keyword>
<dbReference type="InterPro" id="IPR002692">
    <property type="entry name" value="S45"/>
</dbReference>
<evidence type="ECO:0000256" key="3">
    <source>
        <dbReference type="ARBA" id="ARBA00023145"/>
    </source>
</evidence>
<dbReference type="EC" id="3.5.1.11" evidence="6"/>
<dbReference type="Gene3D" id="1.10.1400.10">
    <property type="match status" value="1"/>
</dbReference>
<evidence type="ECO:0000256" key="1">
    <source>
        <dbReference type="ARBA" id="ARBA00006586"/>
    </source>
</evidence>
<dbReference type="EMBL" id="JADBEM010000001">
    <property type="protein sequence ID" value="MBE1611883.1"/>
    <property type="molecule type" value="Genomic_DNA"/>
</dbReference>
<feature type="binding site" evidence="5">
    <location>
        <position position="166"/>
    </location>
    <ligand>
        <name>Ca(2+)</name>
        <dbReference type="ChEBI" id="CHEBI:29108"/>
    </ligand>
</feature>
<dbReference type="GO" id="GO:0046872">
    <property type="term" value="F:metal ion binding"/>
    <property type="evidence" value="ECO:0007669"/>
    <property type="project" value="UniProtKB-KW"/>
</dbReference>
<dbReference type="Gene3D" id="2.30.120.10">
    <property type="match status" value="1"/>
</dbReference>
<dbReference type="CDD" id="cd03747">
    <property type="entry name" value="Ntn_PGA_like"/>
    <property type="match status" value="1"/>
</dbReference>
<dbReference type="InterPro" id="IPR029055">
    <property type="entry name" value="Ntn_hydrolases_N"/>
</dbReference>
<dbReference type="SUPFAM" id="SSF56235">
    <property type="entry name" value="N-terminal nucleophile aminohydrolases (Ntn hydrolases)"/>
    <property type="match status" value="1"/>
</dbReference>
<dbReference type="AlphaFoldDB" id="A0A927RQ65"/>
<comment type="similarity">
    <text evidence="1">Belongs to the peptidase S45 family.</text>
</comment>
<comment type="caution">
    <text evidence="6">The sequence shown here is derived from an EMBL/GenBank/DDBJ whole genome shotgun (WGS) entry which is preliminary data.</text>
</comment>
<dbReference type="Gene3D" id="3.60.20.10">
    <property type="entry name" value="Glutamine Phosphoribosylpyrophosphate, subunit 1, domain 1"/>
    <property type="match status" value="1"/>
</dbReference>
<feature type="binding site" evidence="5">
    <location>
        <position position="319"/>
    </location>
    <ligand>
        <name>Ca(2+)</name>
        <dbReference type="ChEBI" id="CHEBI:29108"/>
    </ligand>
</feature>
<dbReference type="Gene3D" id="1.10.439.10">
    <property type="entry name" value="Penicillin Amidohydrolase, domain 1"/>
    <property type="match status" value="1"/>
</dbReference>
<name>A0A927RQ65_9ACTN</name>
<sequence length="780" mass="85970">MNNPPEGPTVAETTITSVAGLAGPVEIVVDAWGIPHIYAGSADDAFFGQGFNAARDRLFQIDLWRRRGLGLLAEVFGPDYLERDRACRLFLYRGDLEAEWAAYGPDARSSTERFTAGINAYLDWLDGHPEALPPEFGLLGYRPARWRPEDVVRVRSHGIALNLLHEVTRARVTHAAGWEADLVRQALRPARQPHLAEGIDLELPDDLLRTFDLATTPLVFSGDPRAPLTSAAGTTGVAGIDATAEGSNNWVVAGSRTATGRPILASDPHRAYATPSLRYLTHLSAPGLDVIGAGEPALPGVTLGHNGQVAFGFTIFPIDVQDLYVYDLDPDDPARYRYGDDWETMRVERETFQVRDAAPRQLDLAFTRHGPVIHVDLARHRAYAVRATWFEPGTGAYLGSLAYLRARDAQEFRTALRGWGSPGENHVYADVTGTIGWKAAGLVPRRPGWDGLLPVPGDGRYEWDGFYAPEHFPEVVDPAEGFVATANQYNLPTDFPADRQLSYEWPDTSRHHRIVEVLRGGDRHGVEDSARLQTDRRSPAAQQVLALLDKIRPDGDDPALAAALTLVRDWDAVEEVDSPAAALYEVWVSRHLLPGYADEMLPPGTRPLLDLIDQAAARAALADPDRRFGADGEQRRDLLLTSTLRSAYEEVERLLGRDSRTWAWGDLHHNHQPHPLGFLDPTLDVGPIRVGGSGTTVNAAPYFPEDFVQTIGASVRVVMDVGEWDNSICVNTPGQSGDPRSPHYRDLAERWARGEYVPMLYSRAAVERHVAARIRLLPQG</sequence>
<comment type="cofactor">
    <cofactor evidence="5">
        <name>Ca(2+)</name>
        <dbReference type="ChEBI" id="CHEBI:29108"/>
    </cofactor>
    <text evidence="5">Binds 1 Ca(2+) ion per dimer.</text>
</comment>
<evidence type="ECO:0000313" key="6">
    <source>
        <dbReference type="EMBL" id="MBE1611883.1"/>
    </source>
</evidence>
<gene>
    <name evidence="6" type="ORF">HEB94_008731</name>
</gene>
<feature type="active site" description="Nucleophile" evidence="4">
    <location>
        <position position="247"/>
    </location>
</feature>
<evidence type="ECO:0000256" key="4">
    <source>
        <dbReference type="PIRSR" id="PIRSR001227-1"/>
    </source>
</evidence>
<evidence type="ECO:0000313" key="7">
    <source>
        <dbReference type="Proteomes" id="UP000638648"/>
    </source>
</evidence>
<keyword evidence="5" id="KW-0106">Calcium</keyword>
<accession>A0A927RQ65</accession>
<dbReference type="GO" id="GO:0008953">
    <property type="term" value="F:penicillin amidase activity"/>
    <property type="evidence" value="ECO:0007669"/>
    <property type="project" value="UniProtKB-EC"/>
</dbReference>
<dbReference type="PANTHER" id="PTHR34218:SF4">
    <property type="entry name" value="ACYL-HOMOSERINE LACTONE ACYLASE QUIP"/>
    <property type="match status" value="1"/>
</dbReference>
<dbReference type="Proteomes" id="UP000638648">
    <property type="component" value="Unassembled WGS sequence"/>
</dbReference>
<dbReference type="InterPro" id="IPR043147">
    <property type="entry name" value="Penicillin_amidase_A-knob"/>
</dbReference>
<keyword evidence="2 6" id="KW-0378">Hydrolase</keyword>
<dbReference type="Pfam" id="PF01804">
    <property type="entry name" value="Penicil_amidase"/>
    <property type="match status" value="1"/>
</dbReference>
<organism evidence="6 7">
    <name type="scientific">Actinopolymorpha pittospori</name>
    <dbReference type="NCBI Taxonomy" id="648752"/>
    <lineage>
        <taxon>Bacteria</taxon>
        <taxon>Bacillati</taxon>
        <taxon>Actinomycetota</taxon>
        <taxon>Actinomycetes</taxon>
        <taxon>Propionibacteriales</taxon>
        <taxon>Actinopolymorphaceae</taxon>
        <taxon>Actinopolymorpha</taxon>
    </lineage>
</organism>
<evidence type="ECO:0000256" key="2">
    <source>
        <dbReference type="ARBA" id="ARBA00022801"/>
    </source>
</evidence>
<dbReference type="PIRSF" id="PIRSF001227">
    <property type="entry name" value="Pen_acylase"/>
    <property type="match status" value="1"/>
</dbReference>
<evidence type="ECO:0000256" key="5">
    <source>
        <dbReference type="PIRSR" id="PIRSR001227-2"/>
    </source>
</evidence>
<dbReference type="InterPro" id="IPR023343">
    <property type="entry name" value="Penicillin_amidase_dom1"/>
</dbReference>
<feature type="binding site" evidence="5">
    <location>
        <position position="322"/>
    </location>
    <ligand>
        <name>Ca(2+)</name>
        <dbReference type="ChEBI" id="CHEBI:29108"/>
    </ligand>
</feature>
<dbReference type="GO" id="GO:0017000">
    <property type="term" value="P:antibiotic biosynthetic process"/>
    <property type="evidence" value="ECO:0007669"/>
    <property type="project" value="InterPro"/>
</dbReference>
<dbReference type="PANTHER" id="PTHR34218">
    <property type="entry name" value="PEPTIDASE S45 PENICILLIN AMIDASE"/>
    <property type="match status" value="1"/>
</dbReference>
<dbReference type="InterPro" id="IPR014395">
    <property type="entry name" value="Pen/GL7ACA/AHL_acylase"/>
</dbReference>
<keyword evidence="5" id="KW-0479">Metal-binding</keyword>
<protein>
    <submittedName>
        <fullName evidence="6">Penicillin amidase</fullName>
        <ecNumber evidence="6">3.5.1.11</ecNumber>
    </submittedName>
</protein>
<reference evidence="6" key="1">
    <citation type="submission" date="2020-10" db="EMBL/GenBank/DDBJ databases">
        <title>Sequencing the genomes of 1000 actinobacteria strains.</title>
        <authorList>
            <person name="Klenk H.-P."/>
        </authorList>
    </citation>
    <scope>NUCLEOTIDE SEQUENCE</scope>
    <source>
        <strain evidence="6">DSM 45354</strain>
    </source>
</reference>
<proteinExistence type="inferred from homology"/>
<keyword evidence="7" id="KW-1185">Reference proteome</keyword>
<dbReference type="InterPro" id="IPR043146">
    <property type="entry name" value="Penicillin_amidase_N_B-knob"/>
</dbReference>